<gene>
    <name evidence="3" type="ORF">ASPBRDRAFT_389284</name>
</gene>
<protein>
    <submittedName>
        <fullName evidence="3">Uncharacterized protein</fullName>
    </submittedName>
</protein>
<dbReference type="EMBL" id="KV878680">
    <property type="protein sequence ID" value="OJJ76000.1"/>
    <property type="molecule type" value="Genomic_DNA"/>
</dbReference>
<evidence type="ECO:0000256" key="2">
    <source>
        <dbReference type="SAM" id="Phobius"/>
    </source>
</evidence>
<feature type="region of interest" description="Disordered" evidence="1">
    <location>
        <begin position="22"/>
        <end position="41"/>
    </location>
</feature>
<reference evidence="4" key="1">
    <citation type="journal article" date="2017" name="Genome Biol.">
        <title>Comparative genomics reveals high biological diversity and specific adaptations in the industrially and medically important fungal genus Aspergillus.</title>
        <authorList>
            <person name="de Vries R.P."/>
            <person name="Riley R."/>
            <person name="Wiebenga A."/>
            <person name="Aguilar-Osorio G."/>
            <person name="Amillis S."/>
            <person name="Uchima C.A."/>
            <person name="Anderluh G."/>
            <person name="Asadollahi M."/>
            <person name="Askin M."/>
            <person name="Barry K."/>
            <person name="Battaglia E."/>
            <person name="Bayram O."/>
            <person name="Benocci T."/>
            <person name="Braus-Stromeyer S.A."/>
            <person name="Caldana C."/>
            <person name="Canovas D."/>
            <person name="Cerqueira G.C."/>
            <person name="Chen F."/>
            <person name="Chen W."/>
            <person name="Choi C."/>
            <person name="Clum A."/>
            <person name="Dos Santos R.A."/>
            <person name="Damasio A.R."/>
            <person name="Diallinas G."/>
            <person name="Emri T."/>
            <person name="Fekete E."/>
            <person name="Flipphi M."/>
            <person name="Freyberg S."/>
            <person name="Gallo A."/>
            <person name="Gournas C."/>
            <person name="Habgood R."/>
            <person name="Hainaut M."/>
            <person name="Harispe M.L."/>
            <person name="Henrissat B."/>
            <person name="Hilden K.S."/>
            <person name="Hope R."/>
            <person name="Hossain A."/>
            <person name="Karabika E."/>
            <person name="Karaffa L."/>
            <person name="Karanyi Z."/>
            <person name="Krasevec N."/>
            <person name="Kuo A."/>
            <person name="Kusch H."/>
            <person name="LaButti K."/>
            <person name="Lagendijk E.L."/>
            <person name="Lapidus A."/>
            <person name="Levasseur A."/>
            <person name="Lindquist E."/>
            <person name="Lipzen A."/>
            <person name="Logrieco A.F."/>
            <person name="MacCabe A."/>
            <person name="Maekelae M.R."/>
            <person name="Malavazi I."/>
            <person name="Melin P."/>
            <person name="Meyer V."/>
            <person name="Mielnichuk N."/>
            <person name="Miskei M."/>
            <person name="Molnar A.P."/>
            <person name="Mule G."/>
            <person name="Ngan C.Y."/>
            <person name="Orejas M."/>
            <person name="Orosz E."/>
            <person name="Ouedraogo J.P."/>
            <person name="Overkamp K.M."/>
            <person name="Park H.-S."/>
            <person name="Perrone G."/>
            <person name="Piumi F."/>
            <person name="Punt P.J."/>
            <person name="Ram A.F."/>
            <person name="Ramon A."/>
            <person name="Rauscher S."/>
            <person name="Record E."/>
            <person name="Riano-Pachon D.M."/>
            <person name="Robert V."/>
            <person name="Roehrig J."/>
            <person name="Ruller R."/>
            <person name="Salamov A."/>
            <person name="Salih N.S."/>
            <person name="Samson R.A."/>
            <person name="Sandor E."/>
            <person name="Sanguinetti M."/>
            <person name="Schuetze T."/>
            <person name="Sepcic K."/>
            <person name="Shelest E."/>
            <person name="Sherlock G."/>
            <person name="Sophianopoulou V."/>
            <person name="Squina F.M."/>
            <person name="Sun H."/>
            <person name="Susca A."/>
            <person name="Todd R.B."/>
            <person name="Tsang A."/>
            <person name="Unkles S.E."/>
            <person name="van de Wiele N."/>
            <person name="van Rossen-Uffink D."/>
            <person name="Oliveira J.V."/>
            <person name="Vesth T.C."/>
            <person name="Visser J."/>
            <person name="Yu J.-H."/>
            <person name="Zhou M."/>
            <person name="Andersen M.R."/>
            <person name="Archer D.B."/>
            <person name="Baker S.E."/>
            <person name="Benoit I."/>
            <person name="Brakhage A.A."/>
            <person name="Braus G.H."/>
            <person name="Fischer R."/>
            <person name="Frisvad J.C."/>
            <person name="Goldman G.H."/>
            <person name="Houbraken J."/>
            <person name="Oakley B."/>
            <person name="Pocsi I."/>
            <person name="Scazzocchio C."/>
            <person name="Seiboth B."/>
            <person name="vanKuyk P.A."/>
            <person name="Wortman J."/>
            <person name="Dyer P.S."/>
            <person name="Grigoriev I.V."/>
        </authorList>
    </citation>
    <scope>NUCLEOTIDE SEQUENCE [LARGE SCALE GENOMIC DNA]</scope>
    <source>
        <strain evidence="4">CBS 101740 / IMI 381727 / IBT 21946</strain>
    </source>
</reference>
<dbReference type="VEuPathDB" id="FungiDB:ASPBRDRAFT_389284"/>
<sequence length="111" mass="12245">MLQPLLKTKTRSSPVRLSLLVPTRSMTAPRAASPKGEHARRPPPLARLLVYNGSGIPLSVKRWPFISTVSSHSTVPISYFASPILCIILLVFLLLLAAHISIPLRELWTIV</sequence>
<dbReference type="AlphaFoldDB" id="A0A1L9UWN4"/>
<keyword evidence="2" id="KW-0812">Transmembrane</keyword>
<evidence type="ECO:0000256" key="1">
    <source>
        <dbReference type="SAM" id="MobiDB-lite"/>
    </source>
</evidence>
<dbReference type="Proteomes" id="UP000184499">
    <property type="component" value="Unassembled WGS sequence"/>
</dbReference>
<keyword evidence="4" id="KW-1185">Reference proteome</keyword>
<evidence type="ECO:0000313" key="4">
    <source>
        <dbReference type="Proteomes" id="UP000184499"/>
    </source>
</evidence>
<feature type="transmembrane region" description="Helical" evidence="2">
    <location>
        <begin position="77"/>
        <end position="98"/>
    </location>
</feature>
<dbReference type="GeneID" id="93576521"/>
<evidence type="ECO:0000313" key="3">
    <source>
        <dbReference type="EMBL" id="OJJ76000.1"/>
    </source>
</evidence>
<proteinExistence type="predicted"/>
<organism evidence="3 4">
    <name type="scientific">Aspergillus brasiliensis (strain CBS 101740 / IMI 381727 / IBT 21946)</name>
    <dbReference type="NCBI Taxonomy" id="767769"/>
    <lineage>
        <taxon>Eukaryota</taxon>
        <taxon>Fungi</taxon>
        <taxon>Dikarya</taxon>
        <taxon>Ascomycota</taxon>
        <taxon>Pezizomycotina</taxon>
        <taxon>Eurotiomycetes</taxon>
        <taxon>Eurotiomycetidae</taxon>
        <taxon>Eurotiales</taxon>
        <taxon>Aspergillaceae</taxon>
        <taxon>Aspergillus</taxon>
        <taxon>Aspergillus subgen. Circumdati</taxon>
    </lineage>
</organism>
<accession>A0A1L9UWN4</accession>
<dbReference type="RefSeq" id="XP_067483247.1">
    <property type="nucleotide sequence ID" value="XM_067624033.1"/>
</dbReference>
<keyword evidence="2" id="KW-1133">Transmembrane helix</keyword>
<keyword evidence="2" id="KW-0472">Membrane</keyword>
<name>A0A1L9UWN4_ASPBC</name>